<accession>A0A433DIU2</accession>
<dbReference type="PROSITE" id="PS50198">
    <property type="entry name" value="PPIC_PPIASE_2"/>
    <property type="match status" value="1"/>
</dbReference>
<evidence type="ECO:0000256" key="4">
    <source>
        <dbReference type="ARBA" id="ARBA00023235"/>
    </source>
</evidence>
<keyword evidence="10" id="KW-1185">Reference proteome</keyword>
<protein>
    <recommendedName>
        <fullName evidence="6">Peptidyl-prolyl cis-trans isomerase</fullName>
        <ecNumber evidence="6">5.2.1.8</ecNumber>
    </recommendedName>
</protein>
<evidence type="ECO:0000313" key="10">
    <source>
        <dbReference type="Proteomes" id="UP000268093"/>
    </source>
</evidence>
<dbReference type="InterPro" id="IPR043323">
    <property type="entry name" value="PIN4"/>
</dbReference>
<feature type="compositionally biased region" description="Low complexity" evidence="7">
    <location>
        <begin position="23"/>
        <end position="44"/>
    </location>
</feature>
<dbReference type="GO" id="GO:0006364">
    <property type="term" value="P:rRNA processing"/>
    <property type="evidence" value="ECO:0007669"/>
    <property type="project" value="InterPro"/>
</dbReference>
<evidence type="ECO:0000256" key="6">
    <source>
        <dbReference type="RuleBase" id="RU363014"/>
    </source>
</evidence>
<dbReference type="EMBL" id="RBNI01001186">
    <property type="protein sequence ID" value="RUP50773.1"/>
    <property type="molecule type" value="Genomic_DNA"/>
</dbReference>
<organism evidence="9 10">
    <name type="scientific">Jimgerdemannia flammicorona</name>
    <dbReference type="NCBI Taxonomy" id="994334"/>
    <lineage>
        <taxon>Eukaryota</taxon>
        <taxon>Fungi</taxon>
        <taxon>Fungi incertae sedis</taxon>
        <taxon>Mucoromycota</taxon>
        <taxon>Mucoromycotina</taxon>
        <taxon>Endogonomycetes</taxon>
        <taxon>Endogonales</taxon>
        <taxon>Endogonaceae</taxon>
        <taxon>Jimgerdemannia</taxon>
    </lineage>
</organism>
<dbReference type="InterPro" id="IPR046357">
    <property type="entry name" value="PPIase_dom_sf"/>
</dbReference>
<feature type="compositionally biased region" description="Low complexity" evidence="7">
    <location>
        <begin position="1"/>
        <end position="12"/>
    </location>
</feature>
<dbReference type="AlphaFoldDB" id="A0A433DIU2"/>
<keyword evidence="3 5" id="KW-0697">Rotamase</keyword>
<name>A0A433DIU2_9FUNG</name>
<dbReference type="Proteomes" id="UP000268093">
    <property type="component" value="Unassembled WGS sequence"/>
</dbReference>
<comment type="caution">
    <text evidence="9">The sequence shown here is derived from an EMBL/GenBank/DDBJ whole genome shotgun (WGS) entry which is preliminary data.</text>
</comment>
<reference evidence="9 10" key="1">
    <citation type="journal article" date="2018" name="New Phytol.">
        <title>Phylogenomics of Endogonaceae and evolution of mycorrhizas within Mucoromycota.</title>
        <authorList>
            <person name="Chang Y."/>
            <person name="Desiro A."/>
            <person name="Na H."/>
            <person name="Sandor L."/>
            <person name="Lipzen A."/>
            <person name="Clum A."/>
            <person name="Barry K."/>
            <person name="Grigoriev I.V."/>
            <person name="Martin F.M."/>
            <person name="Stajich J.E."/>
            <person name="Smith M.E."/>
            <person name="Bonito G."/>
            <person name="Spatafora J.W."/>
        </authorList>
    </citation>
    <scope>NUCLEOTIDE SEQUENCE [LARGE SCALE GENOMIC DNA]</scope>
    <source>
        <strain evidence="9 10">GMNB39</strain>
    </source>
</reference>
<feature type="region of interest" description="Disordered" evidence="7">
    <location>
        <begin position="1"/>
        <end position="70"/>
    </location>
</feature>
<comment type="catalytic activity">
    <reaction evidence="1 6">
        <text>[protein]-peptidylproline (omega=180) = [protein]-peptidylproline (omega=0)</text>
        <dbReference type="Rhea" id="RHEA:16237"/>
        <dbReference type="Rhea" id="RHEA-COMP:10747"/>
        <dbReference type="Rhea" id="RHEA-COMP:10748"/>
        <dbReference type="ChEBI" id="CHEBI:83833"/>
        <dbReference type="ChEBI" id="CHEBI:83834"/>
        <dbReference type="EC" id="5.2.1.8"/>
    </reaction>
</comment>
<evidence type="ECO:0000256" key="3">
    <source>
        <dbReference type="ARBA" id="ARBA00023110"/>
    </source>
</evidence>
<dbReference type="GO" id="GO:0003755">
    <property type="term" value="F:peptidyl-prolyl cis-trans isomerase activity"/>
    <property type="evidence" value="ECO:0007669"/>
    <property type="project" value="UniProtKB-UniRule"/>
</dbReference>
<evidence type="ECO:0000256" key="2">
    <source>
        <dbReference type="ARBA" id="ARBA00010242"/>
    </source>
</evidence>
<keyword evidence="4 5" id="KW-0413">Isomerase</keyword>
<feature type="domain" description="PpiC" evidence="8">
    <location>
        <begin position="72"/>
        <end position="187"/>
    </location>
</feature>
<dbReference type="Gene3D" id="3.10.50.40">
    <property type="match status" value="1"/>
</dbReference>
<evidence type="ECO:0000313" key="9">
    <source>
        <dbReference type="EMBL" id="RUP50773.1"/>
    </source>
</evidence>
<evidence type="ECO:0000259" key="8">
    <source>
        <dbReference type="PROSITE" id="PS50198"/>
    </source>
</evidence>
<dbReference type="PANTHER" id="PTHR45995">
    <property type="match status" value="1"/>
</dbReference>
<dbReference type="OrthoDB" id="1911748at2759"/>
<sequence>MPPKKPTTTAKSKGGDTGKSKGGAKPSGKPSGKQPGKPAAGGKPPAKKGGGGDSDDGMCPNEPSGKGKLKAANSVKVRHILCESYTKVLEAMGKLQEGTKFNQVAETYSEDKAKTGGNPSANSSLGWMVRGSMVGPFQEAAFALTPSSTDATIVIQFKTTTNLLDKPIYTNPPVKTTHGYHIIMVEDRK</sequence>
<comment type="similarity">
    <text evidence="2">Belongs to the PpiC/parvulin rotamase family. PIN4 subfamily.</text>
</comment>
<dbReference type="GO" id="GO:0003677">
    <property type="term" value="F:DNA binding"/>
    <property type="evidence" value="ECO:0007669"/>
    <property type="project" value="InterPro"/>
</dbReference>
<proteinExistence type="inferred from homology"/>
<dbReference type="EC" id="5.2.1.8" evidence="6"/>
<evidence type="ECO:0000256" key="7">
    <source>
        <dbReference type="SAM" id="MobiDB-lite"/>
    </source>
</evidence>
<dbReference type="InterPro" id="IPR000297">
    <property type="entry name" value="PPIase_PpiC"/>
</dbReference>
<evidence type="ECO:0000256" key="5">
    <source>
        <dbReference type="PROSITE-ProRule" id="PRU00278"/>
    </source>
</evidence>
<evidence type="ECO:0000256" key="1">
    <source>
        <dbReference type="ARBA" id="ARBA00000971"/>
    </source>
</evidence>
<dbReference type="SUPFAM" id="SSF54534">
    <property type="entry name" value="FKBP-like"/>
    <property type="match status" value="1"/>
</dbReference>
<dbReference type="Pfam" id="PF13616">
    <property type="entry name" value="Rotamase_3"/>
    <property type="match status" value="1"/>
</dbReference>
<gene>
    <name evidence="9" type="ORF">BC936DRAFT_137706</name>
</gene>